<gene>
    <name evidence="2" type="ORF">HPB48_011392</name>
</gene>
<keyword evidence="1" id="KW-0503">Monooxygenase</keyword>
<reference evidence="2 3" key="1">
    <citation type="journal article" date="2020" name="Cell">
        <title>Large-Scale Comparative Analyses of Tick Genomes Elucidate Their Genetic Diversity and Vector Capacities.</title>
        <authorList>
            <consortium name="Tick Genome and Microbiome Consortium (TIGMIC)"/>
            <person name="Jia N."/>
            <person name="Wang J."/>
            <person name="Shi W."/>
            <person name="Du L."/>
            <person name="Sun Y."/>
            <person name="Zhan W."/>
            <person name="Jiang J.F."/>
            <person name="Wang Q."/>
            <person name="Zhang B."/>
            <person name="Ji P."/>
            <person name="Bell-Sakyi L."/>
            <person name="Cui X.M."/>
            <person name="Yuan T.T."/>
            <person name="Jiang B.G."/>
            <person name="Yang W.F."/>
            <person name="Lam T.T."/>
            <person name="Chang Q.C."/>
            <person name="Ding S.J."/>
            <person name="Wang X.J."/>
            <person name="Zhu J.G."/>
            <person name="Ruan X.D."/>
            <person name="Zhao L."/>
            <person name="Wei J.T."/>
            <person name="Ye R.Z."/>
            <person name="Que T.C."/>
            <person name="Du C.H."/>
            <person name="Zhou Y.H."/>
            <person name="Cheng J.X."/>
            <person name="Dai P.F."/>
            <person name="Guo W.B."/>
            <person name="Han X.H."/>
            <person name="Huang E.J."/>
            <person name="Li L.F."/>
            <person name="Wei W."/>
            <person name="Gao Y.C."/>
            <person name="Liu J.Z."/>
            <person name="Shao H.Z."/>
            <person name="Wang X."/>
            <person name="Wang C.C."/>
            <person name="Yang T.C."/>
            <person name="Huo Q.B."/>
            <person name="Li W."/>
            <person name="Chen H.Y."/>
            <person name="Chen S.E."/>
            <person name="Zhou L.G."/>
            <person name="Ni X.B."/>
            <person name="Tian J.H."/>
            <person name="Sheng Y."/>
            <person name="Liu T."/>
            <person name="Pan Y.S."/>
            <person name="Xia L.Y."/>
            <person name="Li J."/>
            <person name="Zhao F."/>
            <person name="Cao W.C."/>
        </authorList>
    </citation>
    <scope>NUCLEOTIDE SEQUENCE [LARGE SCALE GENOMIC DNA]</scope>
    <source>
        <strain evidence="2">HaeL-2018</strain>
    </source>
</reference>
<proteinExistence type="predicted"/>
<sequence length="101" mass="11268">MMPHIEENADIFIKSMEKYADSNEEVHMLRKFEELAMDYVARGAFGIDERFQGKPDHPAIAVAKATLRGAMVGPFHMIALYLGNNQKTNMEHASQIGGSSL</sequence>
<dbReference type="AlphaFoldDB" id="A0A9J6GH14"/>
<dbReference type="GO" id="GO:0004497">
    <property type="term" value="F:monooxygenase activity"/>
    <property type="evidence" value="ECO:0007669"/>
    <property type="project" value="UniProtKB-KW"/>
</dbReference>
<dbReference type="GO" id="GO:0020037">
    <property type="term" value="F:heme binding"/>
    <property type="evidence" value="ECO:0007669"/>
    <property type="project" value="InterPro"/>
</dbReference>
<name>A0A9J6GH14_HAELO</name>
<dbReference type="Gene3D" id="1.10.630.10">
    <property type="entry name" value="Cytochrome P450"/>
    <property type="match status" value="1"/>
</dbReference>
<keyword evidence="1" id="KW-0560">Oxidoreductase</keyword>
<evidence type="ECO:0000256" key="1">
    <source>
        <dbReference type="ARBA" id="ARBA00023033"/>
    </source>
</evidence>
<accession>A0A9J6GH14</accession>
<dbReference type="SUPFAM" id="SSF48264">
    <property type="entry name" value="Cytochrome P450"/>
    <property type="match status" value="1"/>
</dbReference>
<evidence type="ECO:0000313" key="3">
    <source>
        <dbReference type="Proteomes" id="UP000821853"/>
    </source>
</evidence>
<organism evidence="2 3">
    <name type="scientific">Haemaphysalis longicornis</name>
    <name type="common">Bush tick</name>
    <dbReference type="NCBI Taxonomy" id="44386"/>
    <lineage>
        <taxon>Eukaryota</taxon>
        <taxon>Metazoa</taxon>
        <taxon>Ecdysozoa</taxon>
        <taxon>Arthropoda</taxon>
        <taxon>Chelicerata</taxon>
        <taxon>Arachnida</taxon>
        <taxon>Acari</taxon>
        <taxon>Parasitiformes</taxon>
        <taxon>Ixodida</taxon>
        <taxon>Ixodoidea</taxon>
        <taxon>Ixodidae</taxon>
        <taxon>Haemaphysalinae</taxon>
        <taxon>Haemaphysalis</taxon>
    </lineage>
</organism>
<dbReference type="EMBL" id="JABSTR010000006">
    <property type="protein sequence ID" value="KAH9373644.1"/>
    <property type="molecule type" value="Genomic_DNA"/>
</dbReference>
<keyword evidence="3" id="KW-1185">Reference proteome</keyword>
<dbReference type="VEuPathDB" id="VectorBase:HLOH_061408"/>
<dbReference type="OrthoDB" id="6482555at2759"/>
<evidence type="ECO:0000313" key="2">
    <source>
        <dbReference type="EMBL" id="KAH9373644.1"/>
    </source>
</evidence>
<dbReference type="GO" id="GO:0016705">
    <property type="term" value="F:oxidoreductase activity, acting on paired donors, with incorporation or reduction of molecular oxygen"/>
    <property type="evidence" value="ECO:0007669"/>
    <property type="project" value="InterPro"/>
</dbReference>
<protein>
    <submittedName>
        <fullName evidence="2">Uncharacterized protein</fullName>
    </submittedName>
</protein>
<dbReference type="InterPro" id="IPR036396">
    <property type="entry name" value="Cyt_P450_sf"/>
</dbReference>
<comment type="caution">
    <text evidence="2">The sequence shown here is derived from an EMBL/GenBank/DDBJ whole genome shotgun (WGS) entry which is preliminary data.</text>
</comment>
<dbReference type="Proteomes" id="UP000821853">
    <property type="component" value="Chromosome 4"/>
</dbReference>
<dbReference type="GO" id="GO:0005506">
    <property type="term" value="F:iron ion binding"/>
    <property type="evidence" value="ECO:0007669"/>
    <property type="project" value="InterPro"/>
</dbReference>